<evidence type="ECO:0000256" key="1">
    <source>
        <dbReference type="SAM" id="Phobius"/>
    </source>
</evidence>
<dbReference type="AlphaFoldDB" id="A0A5J4SR64"/>
<keyword evidence="1" id="KW-1133">Transmembrane helix</keyword>
<name>A0A5J4SR64_9ZZZZ</name>
<protein>
    <submittedName>
        <fullName evidence="2">Uncharacterized protein</fullName>
    </submittedName>
</protein>
<evidence type="ECO:0000313" key="2">
    <source>
        <dbReference type="EMBL" id="KAA6348322.1"/>
    </source>
</evidence>
<gene>
    <name evidence="2" type="ORF">EZS27_004212</name>
</gene>
<reference evidence="2" key="1">
    <citation type="submission" date="2019-03" db="EMBL/GenBank/DDBJ databases">
        <title>Single cell metagenomics reveals metabolic interactions within the superorganism composed of flagellate Streblomastix strix and complex community of Bacteroidetes bacteria on its surface.</title>
        <authorList>
            <person name="Treitli S.C."/>
            <person name="Kolisko M."/>
            <person name="Husnik F."/>
            <person name="Keeling P."/>
            <person name="Hampl V."/>
        </authorList>
    </citation>
    <scope>NUCLEOTIDE SEQUENCE</scope>
    <source>
        <strain evidence="2">STM</strain>
    </source>
</reference>
<sequence length="174" mass="20518">MAQSVSNDALWEKLSEVDKKLEKLSECQRISNLDNEQAIIKPDFQKEKDEIVFKLERYIQGLGTHCDKHFKVIHENIELLEKDTEGVYKILSCMSAILKEPQEQSAIKPDDKKSYLDFKFFKLWKSSLVIAILGLLVFILTLFCMKQQNDYVLLMEEHYRQYIEAKEMESMSRE</sequence>
<keyword evidence="1" id="KW-0472">Membrane</keyword>
<comment type="caution">
    <text evidence="2">The sequence shown here is derived from an EMBL/GenBank/DDBJ whole genome shotgun (WGS) entry which is preliminary data.</text>
</comment>
<organism evidence="2">
    <name type="scientific">termite gut metagenome</name>
    <dbReference type="NCBI Taxonomy" id="433724"/>
    <lineage>
        <taxon>unclassified sequences</taxon>
        <taxon>metagenomes</taxon>
        <taxon>organismal metagenomes</taxon>
    </lineage>
</organism>
<dbReference type="EMBL" id="SNRY01000071">
    <property type="protein sequence ID" value="KAA6348322.1"/>
    <property type="molecule type" value="Genomic_DNA"/>
</dbReference>
<proteinExistence type="predicted"/>
<keyword evidence="1" id="KW-0812">Transmembrane</keyword>
<feature type="transmembrane region" description="Helical" evidence="1">
    <location>
        <begin position="123"/>
        <end position="145"/>
    </location>
</feature>
<accession>A0A5J4SR64</accession>